<dbReference type="CDD" id="cd07302">
    <property type="entry name" value="CHD"/>
    <property type="match status" value="1"/>
</dbReference>
<evidence type="ECO:0000256" key="2">
    <source>
        <dbReference type="ARBA" id="ARBA00022840"/>
    </source>
</evidence>
<sequence length="1052" mass="113551">MASVTERKVVSVLFCDLVGFTAASESADPEDVRRWLLPYHQLLRDTVERFGGTVEKFAGDAILAVFGAPRSREDDAERAVRAALAILDALAATGTLEVRIGIDTGEALVELGARPELGEPFVTGLVVNGAARLQTSAPVGTVVVGAGTYAATSRVFAYEPLEPVAVKGLSHPLSRWQAGKPRARFGADVIRDLSTPLVGRQRDLTLLRTSFDKAVAERAPQFVTLLGEPGIGKSRLVAELGAELDRRDELVTWREGRCLPYGEGPFWPIAEIFKAQAGILDTDPPTAAAEKLEAILPEGADRSWLRARVRPLVGAETGSVPTGSVTQEESFAAWRQLIEGFAEHAPTVIVLEDLHWAKDALLHFVDHLVDWVTGLPLLVVITARPELLERGPRWTRGLQNALTIGLSPLSGSETDQLMTRLLTDGAVPPDTKAELVQRADGNPLYAEELARMVKDSGSGHATVDLPSGISSIIAARLDTLEPDRKALLANAAVIGRVFWAEAVAVLSHRDAADVVQALQELARKELVRPVRQSSMGGQHEYTFWHALTRDVAYNQVPRAERAARHIAAADWLEAQCATRQAEATNTIAHHLETALELSRAVGDDRVIEELSPRARRYDQLAAELAMNVDTADALRLLDQALALTPVDDPERPEVLSRWGWAAFLSGRLDDALAAFREAAAGFDAAGNVVGMARALRMSTYPMNNMAERLDTINRVVAMLEALGPSEDLVGALAGQASILSVAGRRDDAFAAATRSLAMASEHGYAVPYRALEALGLSRIANGDTGGLVDIKHALAALQELGQARDTAVTWLNYGFVVWQIEGPVAALDSLREAREYTDRRRLVELDQQITCMVLELMVETGELAEVVSGCREQLDHPGPAFILLRRIEVLAALARAQLELGQEGAREAAEEAYQLAIKVGWPDLVAISGAPVATARAAAGDRAGVREVIQRLLELEELTGSHEFAARLPAYVRAALAVDEPDIAAALTARLVPLLPMWEYSVKTAESLLAEHRGDRTTAAAGFAKVAAHWKAFGSQLEHSYAIQGLARTSQP</sequence>
<dbReference type="SUPFAM" id="SSF52540">
    <property type="entry name" value="P-loop containing nucleoside triphosphate hydrolases"/>
    <property type="match status" value="1"/>
</dbReference>
<accession>A0A4R7TB06</accession>
<organism evidence="4 5">
    <name type="scientific">Kribbella voronezhensis</name>
    <dbReference type="NCBI Taxonomy" id="2512212"/>
    <lineage>
        <taxon>Bacteria</taxon>
        <taxon>Bacillati</taxon>
        <taxon>Actinomycetota</taxon>
        <taxon>Actinomycetes</taxon>
        <taxon>Propionibacteriales</taxon>
        <taxon>Kribbellaceae</taxon>
        <taxon>Kribbella</taxon>
    </lineage>
</organism>
<dbReference type="PANTHER" id="PTHR16305:SF28">
    <property type="entry name" value="GUANYLATE CYCLASE DOMAIN-CONTAINING PROTEIN"/>
    <property type="match status" value="1"/>
</dbReference>
<dbReference type="SUPFAM" id="SSF55073">
    <property type="entry name" value="Nucleotide cyclase"/>
    <property type="match status" value="1"/>
</dbReference>
<dbReference type="Proteomes" id="UP000295151">
    <property type="component" value="Unassembled WGS sequence"/>
</dbReference>
<evidence type="ECO:0000259" key="3">
    <source>
        <dbReference type="PROSITE" id="PS50125"/>
    </source>
</evidence>
<dbReference type="RefSeq" id="WP_133978106.1">
    <property type="nucleotide sequence ID" value="NZ_SOCE01000001.1"/>
</dbReference>
<dbReference type="Pfam" id="PF00211">
    <property type="entry name" value="Guanylate_cyc"/>
    <property type="match status" value="1"/>
</dbReference>
<dbReference type="SUPFAM" id="SSF48452">
    <property type="entry name" value="TPR-like"/>
    <property type="match status" value="1"/>
</dbReference>
<feature type="domain" description="Guanylate cyclase" evidence="3">
    <location>
        <begin position="11"/>
        <end position="134"/>
    </location>
</feature>
<dbReference type="InterPro" id="IPR011990">
    <property type="entry name" value="TPR-like_helical_dom_sf"/>
</dbReference>
<dbReference type="PANTHER" id="PTHR16305">
    <property type="entry name" value="TESTICULAR SOLUBLE ADENYLYL CYCLASE"/>
    <property type="match status" value="1"/>
</dbReference>
<gene>
    <name evidence="4" type="ORF">EV138_2034</name>
</gene>
<comment type="caution">
    <text evidence="4">The sequence shown here is derived from an EMBL/GenBank/DDBJ whole genome shotgun (WGS) entry which is preliminary data.</text>
</comment>
<name>A0A4R7TB06_9ACTN</name>
<dbReference type="InterPro" id="IPR041664">
    <property type="entry name" value="AAA_16"/>
</dbReference>
<keyword evidence="5" id="KW-1185">Reference proteome</keyword>
<dbReference type="EMBL" id="SOCE01000001">
    <property type="protein sequence ID" value="TDU88488.1"/>
    <property type="molecule type" value="Genomic_DNA"/>
</dbReference>
<keyword evidence="2" id="KW-0067">ATP-binding</keyword>
<dbReference type="InterPro" id="IPR029787">
    <property type="entry name" value="Nucleotide_cyclase"/>
</dbReference>
<dbReference type="Gene3D" id="1.25.40.10">
    <property type="entry name" value="Tetratricopeptide repeat domain"/>
    <property type="match status" value="1"/>
</dbReference>
<dbReference type="OrthoDB" id="5476461at2"/>
<dbReference type="GO" id="GO:0009190">
    <property type="term" value="P:cyclic nucleotide biosynthetic process"/>
    <property type="evidence" value="ECO:0007669"/>
    <property type="project" value="InterPro"/>
</dbReference>
<evidence type="ECO:0000256" key="1">
    <source>
        <dbReference type="ARBA" id="ARBA00022741"/>
    </source>
</evidence>
<dbReference type="PROSITE" id="PS50125">
    <property type="entry name" value="GUANYLATE_CYCLASE_2"/>
    <property type="match status" value="1"/>
</dbReference>
<protein>
    <submittedName>
        <fullName evidence="4">Adenylate/guanylate cyclase family protein</fullName>
    </submittedName>
</protein>
<reference evidence="4 5" key="1">
    <citation type="submission" date="2019-03" db="EMBL/GenBank/DDBJ databases">
        <title>Genomic Encyclopedia of Type Strains, Phase III (KMG-III): the genomes of soil and plant-associated and newly described type strains.</title>
        <authorList>
            <person name="Whitman W."/>
        </authorList>
    </citation>
    <scope>NUCLEOTIDE SEQUENCE [LARGE SCALE GENOMIC DNA]</scope>
    <source>
        <strain evidence="4 5">VKM Ac-2575</strain>
    </source>
</reference>
<dbReference type="GO" id="GO:0035556">
    <property type="term" value="P:intracellular signal transduction"/>
    <property type="evidence" value="ECO:0007669"/>
    <property type="project" value="InterPro"/>
</dbReference>
<dbReference type="Pfam" id="PF13191">
    <property type="entry name" value="AAA_16"/>
    <property type="match status" value="1"/>
</dbReference>
<evidence type="ECO:0000313" key="5">
    <source>
        <dbReference type="Proteomes" id="UP000295151"/>
    </source>
</evidence>
<dbReference type="SMART" id="SM00044">
    <property type="entry name" value="CYCc"/>
    <property type="match status" value="1"/>
</dbReference>
<dbReference type="InterPro" id="IPR001054">
    <property type="entry name" value="A/G_cyclase"/>
</dbReference>
<dbReference type="GO" id="GO:0005524">
    <property type="term" value="F:ATP binding"/>
    <property type="evidence" value="ECO:0007669"/>
    <property type="project" value="UniProtKB-KW"/>
</dbReference>
<dbReference type="Gene3D" id="3.30.70.1230">
    <property type="entry name" value="Nucleotide cyclase"/>
    <property type="match status" value="1"/>
</dbReference>
<keyword evidence="1" id="KW-0547">Nucleotide-binding</keyword>
<dbReference type="GO" id="GO:0005737">
    <property type="term" value="C:cytoplasm"/>
    <property type="evidence" value="ECO:0007669"/>
    <property type="project" value="TreeGrafter"/>
</dbReference>
<proteinExistence type="predicted"/>
<dbReference type="InterPro" id="IPR027417">
    <property type="entry name" value="P-loop_NTPase"/>
</dbReference>
<evidence type="ECO:0000313" key="4">
    <source>
        <dbReference type="EMBL" id="TDU88488.1"/>
    </source>
</evidence>
<dbReference type="GO" id="GO:0004016">
    <property type="term" value="F:adenylate cyclase activity"/>
    <property type="evidence" value="ECO:0007669"/>
    <property type="project" value="TreeGrafter"/>
</dbReference>
<dbReference type="AlphaFoldDB" id="A0A4R7TB06"/>